<evidence type="ECO:0000256" key="3">
    <source>
        <dbReference type="ARBA" id="ARBA00014087"/>
    </source>
</evidence>
<gene>
    <name evidence="9" type="ORF">SK128_017649</name>
</gene>
<evidence type="ECO:0000313" key="10">
    <source>
        <dbReference type="Proteomes" id="UP001381693"/>
    </source>
</evidence>
<dbReference type="GO" id="GO:0036064">
    <property type="term" value="C:ciliary basal body"/>
    <property type="evidence" value="ECO:0007669"/>
    <property type="project" value="TreeGrafter"/>
</dbReference>
<dbReference type="Proteomes" id="UP001381693">
    <property type="component" value="Unassembled WGS sequence"/>
</dbReference>
<evidence type="ECO:0000256" key="8">
    <source>
        <dbReference type="SAM" id="MobiDB-lite"/>
    </source>
</evidence>
<dbReference type="AlphaFoldDB" id="A0AAN8WZ15"/>
<feature type="coiled-coil region" evidence="7">
    <location>
        <begin position="299"/>
        <end position="326"/>
    </location>
</feature>
<evidence type="ECO:0000256" key="4">
    <source>
        <dbReference type="ARBA" id="ARBA00023054"/>
    </source>
</evidence>
<feature type="compositionally biased region" description="Basic and acidic residues" evidence="8">
    <location>
        <begin position="17"/>
        <end position="31"/>
    </location>
</feature>
<keyword evidence="6" id="KW-0966">Cell projection</keyword>
<feature type="compositionally biased region" description="Basic residues" evidence="8">
    <location>
        <begin position="1"/>
        <end position="16"/>
    </location>
</feature>
<evidence type="ECO:0000256" key="2">
    <source>
        <dbReference type="ARBA" id="ARBA00010841"/>
    </source>
</evidence>
<feature type="region of interest" description="Disordered" evidence="8">
    <location>
        <begin position="408"/>
        <end position="471"/>
    </location>
</feature>
<proteinExistence type="inferred from homology"/>
<dbReference type="PANTHER" id="PTHR31954:SF1">
    <property type="entry name" value="CILIA- AND FLAGELLA-ASSOCIATED PROTEIN 157"/>
    <property type="match status" value="1"/>
</dbReference>
<reference evidence="9 10" key="1">
    <citation type="submission" date="2023-11" db="EMBL/GenBank/DDBJ databases">
        <title>Halocaridina rubra genome assembly.</title>
        <authorList>
            <person name="Smith C."/>
        </authorList>
    </citation>
    <scope>NUCLEOTIDE SEQUENCE [LARGE SCALE GENOMIC DNA]</scope>
    <source>
        <strain evidence="9">EP-1</strain>
        <tissue evidence="9">Whole</tissue>
    </source>
</reference>
<evidence type="ECO:0000256" key="7">
    <source>
        <dbReference type="SAM" id="Coils"/>
    </source>
</evidence>
<comment type="similarity">
    <text evidence="2">Belongs to the CFAP157 family.</text>
</comment>
<protein>
    <recommendedName>
        <fullName evidence="3">Cilia- and flagella-associated protein 157</fullName>
    </recommendedName>
</protein>
<name>A0AAN8WZ15_HALRR</name>
<dbReference type="InterPro" id="IPR038844">
    <property type="entry name" value="CFAP157"/>
</dbReference>
<keyword evidence="5" id="KW-0969">Cilium</keyword>
<comment type="subcellular location">
    <subcellularLocation>
        <location evidence="1">Cell projection</location>
        <location evidence="1">Cilium</location>
    </subcellularLocation>
</comment>
<feature type="compositionally biased region" description="Polar residues" evidence="8">
    <location>
        <begin position="457"/>
        <end position="471"/>
    </location>
</feature>
<sequence>MGGKKGGKKKGGKKKDKKDEDEQPKEEISELDKHYYLNQIEALETKLKRATTRCQQLDDAERHAREQYDKLQKDKTDIINFLKDRLTSKGDEVEELRSRLTGLVKAKQAEKDMYEDRLDKLGKEAENTRLDLKDQIIALTRKLESLEEFRQHKEELEAKLKSLEEELSANKAKNQEQVSVLEKASLVEAAAMRAELEGRVTRITEDLRKAAQNEVHSTTRRALHENEALTRQLEAFRERLAALRSENQELRESMSEAQVREGLLQDTLAQVTARGERRGRLLQAVTSRAEQHSHVWRDYDRLARENERLRRDLQVMQAQLDTSTQATCELRERAAEKDVALEITASHLRQEDSTRKGLQQTIKAALTLLHHAAFQEDKSEDPDNLAAILKQLVNLLTAAERNYLQENTEQSAEIAPHAPLEEGPRKPTEGDTGSGQVKYHAGDLGLLPRPQPKKSKQSSTPNAKSHSPPTN</sequence>
<organism evidence="9 10">
    <name type="scientific">Halocaridina rubra</name>
    <name type="common">Hawaiian red shrimp</name>
    <dbReference type="NCBI Taxonomy" id="373956"/>
    <lineage>
        <taxon>Eukaryota</taxon>
        <taxon>Metazoa</taxon>
        <taxon>Ecdysozoa</taxon>
        <taxon>Arthropoda</taxon>
        <taxon>Crustacea</taxon>
        <taxon>Multicrustacea</taxon>
        <taxon>Malacostraca</taxon>
        <taxon>Eumalacostraca</taxon>
        <taxon>Eucarida</taxon>
        <taxon>Decapoda</taxon>
        <taxon>Pleocyemata</taxon>
        <taxon>Caridea</taxon>
        <taxon>Atyoidea</taxon>
        <taxon>Atyidae</taxon>
        <taxon>Halocaridina</taxon>
    </lineage>
</organism>
<feature type="compositionally biased region" description="Basic and acidic residues" evidence="8">
    <location>
        <begin position="419"/>
        <end position="429"/>
    </location>
</feature>
<evidence type="ECO:0000313" key="9">
    <source>
        <dbReference type="EMBL" id="KAK7073091.1"/>
    </source>
</evidence>
<keyword evidence="4 7" id="KW-0175">Coiled coil</keyword>
<evidence type="ECO:0000256" key="6">
    <source>
        <dbReference type="ARBA" id="ARBA00023273"/>
    </source>
</evidence>
<dbReference type="EMBL" id="JAXCGZ010013257">
    <property type="protein sequence ID" value="KAK7073091.1"/>
    <property type="molecule type" value="Genomic_DNA"/>
</dbReference>
<dbReference type="GO" id="GO:0008017">
    <property type="term" value="F:microtubule binding"/>
    <property type="evidence" value="ECO:0007669"/>
    <property type="project" value="TreeGrafter"/>
</dbReference>
<feature type="region of interest" description="Disordered" evidence="8">
    <location>
        <begin position="1"/>
        <end position="31"/>
    </location>
</feature>
<comment type="caution">
    <text evidence="9">The sequence shown here is derived from an EMBL/GenBank/DDBJ whole genome shotgun (WGS) entry which is preliminary data.</text>
</comment>
<feature type="coiled-coil region" evidence="7">
    <location>
        <begin position="40"/>
        <end position="260"/>
    </location>
</feature>
<dbReference type="PANTHER" id="PTHR31954">
    <property type="entry name" value="CILIA- AND FLAGELLA-ASSOCIATED PROTEIN 157"/>
    <property type="match status" value="1"/>
</dbReference>
<accession>A0AAN8WZ15</accession>
<evidence type="ECO:0000256" key="5">
    <source>
        <dbReference type="ARBA" id="ARBA00023069"/>
    </source>
</evidence>
<evidence type="ECO:0000256" key="1">
    <source>
        <dbReference type="ARBA" id="ARBA00004138"/>
    </source>
</evidence>
<keyword evidence="10" id="KW-1185">Reference proteome</keyword>